<dbReference type="GO" id="GO:0000049">
    <property type="term" value="F:tRNA binding"/>
    <property type="evidence" value="ECO:0007669"/>
    <property type="project" value="TreeGrafter"/>
</dbReference>
<organism evidence="2 3">
    <name type="scientific">Oopsacas minuta</name>
    <dbReference type="NCBI Taxonomy" id="111878"/>
    <lineage>
        <taxon>Eukaryota</taxon>
        <taxon>Metazoa</taxon>
        <taxon>Porifera</taxon>
        <taxon>Hexactinellida</taxon>
        <taxon>Hexasterophora</taxon>
        <taxon>Lyssacinosida</taxon>
        <taxon>Leucopsacidae</taxon>
        <taxon>Oopsacas</taxon>
    </lineage>
</organism>
<accession>A0AAV7JVL8</accession>
<evidence type="ECO:0000313" key="3">
    <source>
        <dbReference type="Proteomes" id="UP001165289"/>
    </source>
</evidence>
<dbReference type="GO" id="GO:0005730">
    <property type="term" value="C:nucleolus"/>
    <property type="evidence" value="ECO:0007669"/>
    <property type="project" value="TreeGrafter"/>
</dbReference>
<dbReference type="GO" id="GO:1990883">
    <property type="term" value="F:18S rRNA cytidine N-acetyltransferase activity"/>
    <property type="evidence" value="ECO:0007669"/>
    <property type="project" value="TreeGrafter"/>
</dbReference>
<dbReference type="InterPro" id="IPR013562">
    <property type="entry name" value="TmcA/NAT10_N"/>
</dbReference>
<dbReference type="Pfam" id="PF08351">
    <property type="entry name" value="TmcA_N"/>
    <property type="match status" value="1"/>
</dbReference>
<protein>
    <recommendedName>
        <fullName evidence="1">TmcA/NAT10 N-terminal domain-containing protein</fullName>
    </recommendedName>
</protein>
<sequence length="155" mass="17755">MSDSTQHSSQSNTKVRLDSRVTQLIEQGVANKHRSIFLIVGDKSRELIVPLLQLLARARSEAHGRPSLLWCYKKDLGFTTHRKKRMKELQKRIRIGLIDPKEGDPWELFISSTNIRYCYYAETHKILGNTFGACVLQDFEALTPNILARTIETVS</sequence>
<dbReference type="GO" id="GO:1904812">
    <property type="term" value="P:rRNA acetylation involved in maturation of SSU-rRNA"/>
    <property type="evidence" value="ECO:0007669"/>
    <property type="project" value="TreeGrafter"/>
</dbReference>
<dbReference type="Proteomes" id="UP001165289">
    <property type="component" value="Unassembled WGS sequence"/>
</dbReference>
<evidence type="ECO:0000259" key="1">
    <source>
        <dbReference type="Pfam" id="PF08351"/>
    </source>
</evidence>
<keyword evidence="3" id="KW-1185">Reference proteome</keyword>
<dbReference type="EMBL" id="JAKMXF010000298">
    <property type="protein sequence ID" value="KAI6652696.1"/>
    <property type="molecule type" value="Genomic_DNA"/>
</dbReference>
<name>A0AAV7JVL8_9METZ</name>
<dbReference type="PANTHER" id="PTHR10925:SF5">
    <property type="entry name" value="RNA CYTIDINE ACETYLTRANSFERASE"/>
    <property type="match status" value="1"/>
</dbReference>
<proteinExistence type="predicted"/>
<gene>
    <name evidence="2" type="ORF">LOD99_4479</name>
</gene>
<dbReference type="Gene3D" id="3.40.50.11040">
    <property type="match status" value="1"/>
</dbReference>
<dbReference type="GO" id="GO:0030686">
    <property type="term" value="C:90S preribosome"/>
    <property type="evidence" value="ECO:0007669"/>
    <property type="project" value="TreeGrafter"/>
</dbReference>
<feature type="domain" description="TmcA/NAT10 N-terminal" evidence="1">
    <location>
        <begin position="20"/>
        <end position="154"/>
    </location>
</feature>
<dbReference type="PANTHER" id="PTHR10925">
    <property type="entry name" value="N-ACETYLTRANSFERASE 10"/>
    <property type="match status" value="1"/>
</dbReference>
<dbReference type="AlphaFoldDB" id="A0AAV7JVL8"/>
<comment type="caution">
    <text evidence="2">The sequence shown here is derived from an EMBL/GenBank/DDBJ whole genome shotgun (WGS) entry which is preliminary data.</text>
</comment>
<dbReference type="InterPro" id="IPR032672">
    <property type="entry name" value="TmcA/NAT10/Kre33"/>
</dbReference>
<evidence type="ECO:0000313" key="2">
    <source>
        <dbReference type="EMBL" id="KAI6652696.1"/>
    </source>
</evidence>
<reference evidence="2 3" key="1">
    <citation type="journal article" date="2023" name="BMC Biol.">
        <title>The compact genome of the sponge Oopsacas minuta (Hexactinellida) is lacking key metazoan core genes.</title>
        <authorList>
            <person name="Santini S."/>
            <person name="Schenkelaars Q."/>
            <person name="Jourda C."/>
            <person name="Duchesne M."/>
            <person name="Belahbib H."/>
            <person name="Rocher C."/>
            <person name="Selva M."/>
            <person name="Riesgo A."/>
            <person name="Vervoort M."/>
            <person name="Leys S.P."/>
            <person name="Kodjabachian L."/>
            <person name="Le Bivic A."/>
            <person name="Borchiellini C."/>
            <person name="Claverie J.M."/>
            <person name="Renard E."/>
        </authorList>
    </citation>
    <scope>NUCLEOTIDE SEQUENCE [LARGE SCALE GENOMIC DNA]</scope>
    <source>
        <strain evidence="2">SPO-2</strain>
    </source>
</reference>